<organism evidence="2 3">
    <name type="scientific">Marinobacter xiaoshiensis</name>
    <dbReference type="NCBI Taxonomy" id="3073652"/>
    <lineage>
        <taxon>Bacteria</taxon>
        <taxon>Pseudomonadati</taxon>
        <taxon>Pseudomonadota</taxon>
        <taxon>Gammaproteobacteria</taxon>
        <taxon>Pseudomonadales</taxon>
        <taxon>Marinobacteraceae</taxon>
        <taxon>Marinobacter</taxon>
    </lineage>
</organism>
<accession>A0ABU2HJA1</accession>
<name>A0ABU2HJA1_9GAMM</name>
<reference evidence="2" key="1">
    <citation type="submission" date="2023-09" db="EMBL/GenBank/DDBJ databases">
        <title>Marinobacter sediminicola sp. nov. and Marinobacter maritimum sp. nov., isolated from marine sediment.</title>
        <authorList>
            <person name="An J."/>
        </authorList>
    </citation>
    <scope>NUCLEOTIDE SEQUENCE</scope>
    <source>
        <strain evidence="2">F60267</strain>
    </source>
</reference>
<dbReference type="Proteomes" id="UP001267407">
    <property type="component" value="Unassembled WGS sequence"/>
</dbReference>
<feature type="signal peptide" evidence="1">
    <location>
        <begin position="1"/>
        <end position="22"/>
    </location>
</feature>
<evidence type="ECO:0000313" key="2">
    <source>
        <dbReference type="EMBL" id="MDS1311140.1"/>
    </source>
</evidence>
<evidence type="ECO:0000256" key="1">
    <source>
        <dbReference type="SAM" id="SignalP"/>
    </source>
</evidence>
<keyword evidence="3" id="KW-1185">Reference proteome</keyword>
<dbReference type="Pfam" id="PF10986">
    <property type="entry name" value="ZrgA"/>
    <property type="match status" value="1"/>
</dbReference>
<evidence type="ECO:0000313" key="3">
    <source>
        <dbReference type="Proteomes" id="UP001267407"/>
    </source>
</evidence>
<feature type="chain" id="PRO_5046785553" evidence="1">
    <location>
        <begin position="23"/>
        <end position="180"/>
    </location>
</feature>
<gene>
    <name evidence="2" type="ORF">RKA07_13645</name>
</gene>
<protein>
    <submittedName>
        <fullName evidence="2">DUF2796 domain-containing protein</fullName>
    </submittedName>
</protein>
<dbReference type="RefSeq" id="WP_310966561.1">
    <property type="nucleotide sequence ID" value="NZ_JAVMBO010000017.1"/>
</dbReference>
<keyword evidence="1" id="KW-0732">Signal</keyword>
<dbReference type="EMBL" id="JAVMBO010000017">
    <property type="protein sequence ID" value="MDS1311140.1"/>
    <property type="molecule type" value="Genomic_DNA"/>
</dbReference>
<proteinExistence type="predicted"/>
<comment type="caution">
    <text evidence="2">The sequence shown here is derived from an EMBL/GenBank/DDBJ whole genome shotgun (WGS) entry which is preliminary data.</text>
</comment>
<dbReference type="InterPro" id="IPR021253">
    <property type="entry name" value="ZrgA-like"/>
</dbReference>
<sequence>MLSKNHRAFSIAFALASTPLMAADNPGSHQHGHAEMQLAFAGNQVEVLLTSPAGNMLWFEHHPRTPEQHQIEELVTHWLGENPLINTPESTCQIHATTVQHEVAGSHDHGGHSHGDESQHADITVTQILNCTGLDHSVSLTTPLTARFPALEHLDIAWAGPDGQGAARLGQGESSFKLGR</sequence>